<name>A0A0M3IXS8_ASCLU</name>
<protein>
    <submittedName>
        <fullName evidence="2">Uncharacterized protein</fullName>
    </submittedName>
</protein>
<evidence type="ECO:0000313" key="1">
    <source>
        <dbReference type="Proteomes" id="UP000036681"/>
    </source>
</evidence>
<evidence type="ECO:0000313" key="2">
    <source>
        <dbReference type="WBParaSite" id="ALUE_0002355601-mRNA-1"/>
    </source>
</evidence>
<dbReference type="Proteomes" id="UP000036681">
    <property type="component" value="Unplaced"/>
</dbReference>
<dbReference type="WBParaSite" id="ALUE_0002355601-mRNA-1">
    <property type="protein sequence ID" value="ALUE_0002355601-mRNA-1"/>
    <property type="gene ID" value="ALUE_0002355601"/>
</dbReference>
<organism evidence="1 2">
    <name type="scientific">Ascaris lumbricoides</name>
    <name type="common">Giant roundworm</name>
    <dbReference type="NCBI Taxonomy" id="6252"/>
    <lineage>
        <taxon>Eukaryota</taxon>
        <taxon>Metazoa</taxon>
        <taxon>Ecdysozoa</taxon>
        <taxon>Nematoda</taxon>
        <taxon>Chromadorea</taxon>
        <taxon>Rhabditida</taxon>
        <taxon>Spirurina</taxon>
        <taxon>Ascaridomorpha</taxon>
        <taxon>Ascaridoidea</taxon>
        <taxon>Ascarididae</taxon>
        <taxon>Ascaris</taxon>
    </lineage>
</organism>
<accession>A0A0M3IXS8</accession>
<proteinExistence type="predicted"/>
<keyword evidence="1" id="KW-1185">Reference proteome</keyword>
<reference evidence="2" key="1">
    <citation type="submission" date="2017-02" db="UniProtKB">
        <authorList>
            <consortium name="WormBaseParasite"/>
        </authorList>
    </citation>
    <scope>IDENTIFICATION</scope>
</reference>
<dbReference type="AlphaFoldDB" id="A0A0M3IXS8"/>
<sequence>MMPSYDVASVTADRQTDRRTEKYLNTKMRFLSPLGNKFIRTCANKSFIDLCERSVRLNSSILRIFYYLLAIQDKRYSGLRNAYANIIALRLFIPGLICKITH</sequence>